<dbReference type="Pfam" id="PF01019">
    <property type="entry name" value="G_glu_transpept"/>
    <property type="match status" value="1"/>
</dbReference>
<dbReference type="SUPFAM" id="SSF56235">
    <property type="entry name" value="N-terminal nucleophile aminohydrolases (Ntn hydrolases)"/>
    <property type="match status" value="1"/>
</dbReference>
<keyword evidence="3" id="KW-1185">Reference proteome</keyword>
<dbReference type="PANTHER" id="PTHR43881:SF1">
    <property type="entry name" value="GAMMA-GLUTAMYLTRANSPEPTIDASE (AFU_ORTHOLOGUE AFUA_4G13580)"/>
    <property type="match status" value="1"/>
</dbReference>
<dbReference type="Proteomes" id="UP001232973">
    <property type="component" value="Unassembled WGS sequence"/>
</dbReference>
<sequence>MTSDSRLHLKNPDRTFPHQANLPRFDPLEHPYPSRRTTVYAKNGMVATGQPLAAQAGLDILKRGGNAVDAAIATAAALTVVEPTANGIGGDNFAIVWMAHEGGTGGQLYGMNASGPSPALLSYEALERRGIREMPRTGWIPVTVPGAPAGWAALSARFGRLPLKEVLAPAIEYAESGFPLTPALGKFWAAAAKSYRDGLKGPEFEPWFQTFTPDGRIPGIGEIWRSPGHARTLRLIAESNARAFYEGELADEIDRFSRETGGLLRKSDLADFQPQFVDPVHVRYRGVDVWELPPNGQGIVALMALNILNGWELSERETTDSYHLAIEALKLAFAAGKAHIADPSAMTARLEDLLSEDYAAAERKRIGWEALEPTPGTLPAGGTVYLATADQAGNMVSFIQSNYMGFGSGIVVPGTGIALQNRGHGFSLDKTHPNVAAPGKRPYHTIIPGFLTRDHQAIGPFGVMGGFMQPQGHLQVVMNTVDFHLNPQAALDAPRWQWMSGKQVLFEAGVPSHIVQALARRGHAVSIAADDGVFGRGEIIWRDAASGVLLGATEPRTDGTVAAW</sequence>
<dbReference type="InterPro" id="IPR043138">
    <property type="entry name" value="GGT_lsub"/>
</dbReference>
<keyword evidence="2" id="KW-0808">Transferase</keyword>
<dbReference type="InterPro" id="IPR043137">
    <property type="entry name" value="GGT_ssub_C"/>
</dbReference>
<evidence type="ECO:0000313" key="2">
    <source>
        <dbReference type="EMBL" id="MDQ0190218.1"/>
    </source>
</evidence>
<dbReference type="EC" id="2.3.2.2" evidence="2"/>
<dbReference type="Gene3D" id="3.60.20.40">
    <property type="match status" value="1"/>
</dbReference>
<dbReference type="GO" id="GO:0103068">
    <property type="term" value="F:leukotriene C4 gamma-glutamyl transferase activity"/>
    <property type="evidence" value="ECO:0007669"/>
    <property type="project" value="UniProtKB-EC"/>
</dbReference>
<feature type="region of interest" description="Disordered" evidence="1">
    <location>
        <begin position="1"/>
        <end position="33"/>
    </location>
</feature>
<dbReference type="Gene3D" id="1.10.246.130">
    <property type="match status" value="1"/>
</dbReference>
<organism evidence="2 3">
    <name type="scientific">Alicyclobacillus cycloheptanicus</name>
    <dbReference type="NCBI Taxonomy" id="1457"/>
    <lineage>
        <taxon>Bacteria</taxon>
        <taxon>Bacillati</taxon>
        <taxon>Bacillota</taxon>
        <taxon>Bacilli</taxon>
        <taxon>Bacillales</taxon>
        <taxon>Alicyclobacillaceae</taxon>
        <taxon>Alicyclobacillus</taxon>
    </lineage>
</organism>
<dbReference type="PANTHER" id="PTHR43881">
    <property type="entry name" value="GAMMA-GLUTAMYLTRANSPEPTIDASE (AFU_ORTHOLOGUE AFUA_4G13580)"/>
    <property type="match status" value="1"/>
</dbReference>
<dbReference type="PRINTS" id="PR01210">
    <property type="entry name" value="GGTRANSPTASE"/>
</dbReference>
<accession>A0ABT9XKA9</accession>
<keyword evidence="2" id="KW-0012">Acyltransferase</keyword>
<dbReference type="EC" id="3.4.19.13" evidence="2"/>
<dbReference type="InterPro" id="IPR029055">
    <property type="entry name" value="Ntn_hydrolases_N"/>
</dbReference>
<dbReference type="InterPro" id="IPR052896">
    <property type="entry name" value="GGT-like_enzyme"/>
</dbReference>
<keyword evidence="2" id="KW-0378">Hydrolase</keyword>
<name>A0ABT9XKA9_9BACL</name>
<evidence type="ECO:0000313" key="3">
    <source>
        <dbReference type="Proteomes" id="UP001232973"/>
    </source>
</evidence>
<proteinExistence type="predicted"/>
<gene>
    <name evidence="2" type="ORF">J2S03_002082</name>
</gene>
<dbReference type="EMBL" id="JAUSTP010000016">
    <property type="protein sequence ID" value="MDQ0190218.1"/>
    <property type="molecule type" value="Genomic_DNA"/>
</dbReference>
<reference evidence="2 3" key="1">
    <citation type="submission" date="2023-07" db="EMBL/GenBank/DDBJ databases">
        <title>Genomic Encyclopedia of Type Strains, Phase IV (KMG-IV): sequencing the most valuable type-strain genomes for metagenomic binning, comparative biology and taxonomic classification.</title>
        <authorList>
            <person name="Goeker M."/>
        </authorList>
    </citation>
    <scope>NUCLEOTIDE SEQUENCE [LARGE SCALE GENOMIC DNA]</scope>
    <source>
        <strain evidence="2 3">DSM 4006</strain>
    </source>
</reference>
<comment type="caution">
    <text evidence="2">The sequence shown here is derived from an EMBL/GenBank/DDBJ whole genome shotgun (WGS) entry which is preliminary data.</text>
</comment>
<dbReference type="GO" id="GO:0036374">
    <property type="term" value="F:glutathione hydrolase activity"/>
    <property type="evidence" value="ECO:0007669"/>
    <property type="project" value="UniProtKB-EC"/>
</dbReference>
<protein>
    <submittedName>
        <fullName evidence="2">Gamma-glutamyltranspeptidase/glutathione hydrolase</fullName>
        <ecNumber evidence="2">2.3.2.2</ecNumber>
        <ecNumber evidence="2">3.4.19.13</ecNumber>
    </submittedName>
</protein>
<feature type="compositionally biased region" description="Basic and acidic residues" evidence="1">
    <location>
        <begin position="1"/>
        <end position="16"/>
    </location>
</feature>
<evidence type="ECO:0000256" key="1">
    <source>
        <dbReference type="SAM" id="MobiDB-lite"/>
    </source>
</evidence>